<evidence type="ECO:0000259" key="2">
    <source>
        <dbReference type="Pfam" id="PF13460"/>
    </source>
</evidence>
<dbReference type="SUPFAM" id="SSF51735">
    <property type="entry name" value="NAD(P)-binding Rossmann-fold domains"/>
    <property type="match status" value="1"/>
</dbReference>
<dbReference type="PANTHER" id="PTHR43355:SF2">
    <property type="entry name" value="FLAVIN REDUCTASE (NADPH)"/>
    <property type="match status" value="1"/>
</dbReference>
<dbReference type="AlphaFoldDB" id="A0A1B7XXV1"/>
<proteinExistence type="inferred from homology"/>
<protein>
    <submittedName>
        <fullName evidence="3">NmrA family protein</fullName>
    </submittedName>
</protein>
<evidence type="ECO:0000256" key="1">
    <source>
        <dbReference type="ARBA" id="ARBA00038376"/>
    </source>
</evidence>
<dbReference type="InterPro" id="IPR016040">
    <property type="entry name" value="NAD(P)-bd_dom"/>
</dbReference>
<dbReference type="KEGG" id="chig:CH63R_11306"/>
<sequence length="235" mass="25910">MATDRKVLVLGGTGPAGICLLRELLFRKHSTIVFARSPDKVPQDLATNPLIEIIKGDVNDAAAMSAAVARSSAVLSLLGPDITRDRKIDPSFFPDIYSKSVFPAMKQHGVRRIVAMGTITIKRPDDRWTLIQTALGLLMPLLADNLYRTMQNLARVFEHESLGLDWTVFRIAAIPGESDEASWRNDREGELYTEPVGEKGWQSSIKRSALARWIVDAVEGKADAWIGKMPAVSNV</sequence>
<evidence type="ECO:0000313" key="4">
    <source>
        <dbReference type="Proteomes" id="UP000092177"/>
    </source>
</evidence>
<gene>
    <name evidence="3" type="ORF">CH63R_11306</name>
</gene>
<dbReference type="GO" id="GO:0016646">
    <property type="term" value="F:oxidoreductase activity, acting on the CH-NH group of donors, NAD or NADP as acceptor"/>
    <property type="evidence" value="ECO:0007669"/>
    <property type="project" value="TreeGrafter"/>
</dbReference>
<dbReference type="InterPro" id="IPR036291">
    <property type="entry name" value="NAD(P)-bd_dom_sf"/>
</dbReference>
<dbReference type="PANTHER" id="PTHR43355">
    <property type="entry name" value="FLAVIN REDUCTASE (NADPH)"/>
    <property type="match status" value="1"/>
</dbReference>
<dbReference type="VEuPathDB" id="FungiDB:CH63R_11306"/>
<dbReference type="Gene3D" id="3.40.50.720">
    <property type="entry name" value="NAD(P)-binding Rossmann-like Domain"/>
    <property type="match status" value="1"/>
</dbReference>
<evidence type="ECO:0000313" key="3">
    <source>
        <dbReference type="EMBL" id="OBR04603.1"/>
    </source>
</evidence>
<dbReference type="RefSeq" id="XP_018153121.1">
    <property type="nucleotide sequence ID" value="XM_018306280.1"/>
</dbReference>
<reference evidence="4" key="1">
    <citation type="journal article" date="2017" name="BMC Genomics">
        <title>Gapless genome assembly of Colletotrichum higginsianum reveals chromosome structure and association of transposable elements with secondary metabolite gene clusters.</title>
        <authorList>
            <person name="Dallery J.-F."/>
            <person name="Lapalu N."/>
            <person name="Zampounis A."/>
            <person name="Pigne S."/>
            <person name="Luyten I."/>
            <person name="Amselem J."/>
            <person name="Wittenberg A.H.J."/>
            <person name="Zhou S."/>
            <person name="de Queiroz M.V."/>
            <person name="Robin G.P."/>
            <person name="Auger A."/>
            <person name="Hainaut M."/>
            <person name="Henrissat B."/>
            <person name="Kim K.-T."/>
            <person name="Lee Y.-H."/>
            <person name="Lespinet O."/>
            <person name="Schwartz D.C."/>
            <person name="Thon M.R."/>
            <person name="O'Connell R.J."/>
        </authorList>
    </citation>
    <scope>NUCLEOTIDE SEQUENCE [LARGE SCALE GENOMIC DNA]</scope>
    <source>
        <strain evidence="4">IMI 349063</strain>
    </source>
</reference>
<comment type="caution">
    <text evidence="3">The sequence shown here is derived from an EMBL/GenBank/DDBJ whole genome shotgun (WGS) entry which is preliminary data.</text>
</comment>
<name>A0A1B7XXV1_COLHI</name>
<feature type="domain" description="NAD(P)-binding" evidence="2">
    <location>
        <begin position="11"/>
        <end position="219"/>
    </location>
</feature>
<dbReference type="InterPro" id="IPR051606">
    <property type="entry name" value="Polyketide_Oxido-like"/>
</dbReference>
<dbReference type="EMBL" id="LTAN01000008">
    <property type="protein sequence ID" value="OBR04603.1"/>
    <property type="molecule type" value="Genomic_DNA"/>
</dbReference>
<dbReference type="Pfam" id="PF13460">
    <property type="entry name" value="NAD_binding_10"/>
    <property type="match status" value="1"/>
</dbReference>
<dbReference type="GeneID" id="28870387"/>
<accession>A0A1B7XXV1</accession>
<organism evidence="3 4">
    <name type="scientific">Colletotrichum higginsianum (strain IMI 349063)</name>
    <name type="common">Crucifer anthracnose fungus</name>
    <dbReference type="NCBI Taxonomy" id="759273"/>
    <lineage>
        <taxon>Eukaryota</taxon>
        <taxon>Fungi</taxon>
        <taxon>Dikarya</taxon>
        <taxon>Ascomycota</taxon>
        <taxon>Pezizomycotina</taxon>
        <taxon>Sordariomycetes</taxon>
        <taxon>Hypocreomycetidae</taxon>
        <taxon>Glomerellales</taxon>
        <taxon>Glomerellaceae</taxon>
        <taxon>Colletotrichum</taxon>
        <taxon>Colletotrichum destructivum species complex</taxon>
    </lineage>
</organism>
<comment type="similarity">
    <text evidence="1">Belongs to the avfA family.</text>
</comment>
<dbReference type="Proteomes" id="UP000092177">
    <property type="component" value="Chromosome 8"/>
</dbReference>
<keyword evidence="4" id="KW-1185">Reference proteome</keyword>
<dbReference type="OrthoDB" id="10254221at2759"/>